<accession>A0ABQ5EXS9</accession>
<keyword evidence="3" id="KW-1185">Reference proteome</keyword>
<feature type="compositionally biased region" description="Polar residues" evidence="1">
    <location>
        <begin position="90"/>
        <end position="111"/>
    </location>
</feature>
<dbReference type="EMBL" id="BQNB010016769">
    <property type="protein sequence ID" value="GJT55583.1"/>
    <property type="molecule type" value="Genomic_DNA"/>
</dbReference>
<evidence type="ECO:0000256" key="1">
    <source>
        <dbReference type="SAM" id="MobiDB-lite"/>
    </source>
</evidence>
<evidence type="ECO:0000313" key="3">
    <source>
        <dbReference type="Proteomes" id="UP001151760"/>
    </source>
</evidence>
<protein>
    <submittedName>
        <fullName evidence="2">Uncharacterized protein</fullName>
    </submittedName>
</protein>
<reference evidence="2" key="2">
    <citation type="submission" date="2022-01" db="EMBL/GenBank/DDBJ databases">
        <authorList>
            <person name="Yamashiro T."/>
            <person name="Shiraishi A."/>
            <person name="Satake H."/>
            <person name="Nakayama K."/>
        </authorList>
    </citation>
    <scope>NUCLEOTIDE SEQUENCE</scope>
</reference>
<name>A0ABQ5EXS9_9ASTR</name>
<dbReference type="Proteomes" id="UP001151760">
    <property type="component" value="Unassembled WGS sequence"/>
</dbReference>
<reference evidence="2" key="1">
    <citation type="journal article" date="2022" name="Int. J. Mol. Sci.">
        <title>Draft Genome of Tanacetum Coccineum: Genomic Comparison of Closely Related Tanacetum-Family Plants.</title>
        <authorList>
            <person name="Yamashiro T."/>
            <person name="Shiraishi A."/>
            <person name="Nakayama K."/>
            <person name="Satake H."/>
        </authorList>
    </citation>
    <scope>NUCLEOTIDE SEQUENCE</scope>
</reference>
<evidence type="ECO:0000313" key="2">
    <source>
        <dbReference type="EMBL" id="GJT55583.1"/>
    </source>
</evidence>
<comment type="caution">
    <text evidence="2">The sequence shown here is derived from an EMBL/GenBank/DDBJ whole genome shotgun (WGS) entry which is preliminary data.</text>
</comment>
<proteinExistence type="predicted"/>
<feature type="region of interest" description="Disordered" evidence="1">
    <location>
        <begin position="88"/>
        <end position="111"/>
    </location>
</feature>
<sequence>MVAGIGVGVDWTGGDDVDGTGGVDDDGDVAASYWLRHVANNIHRIQSCNLTNPTWQLAIGSNSVKVHVELYDWPEHVNRRLGLKEKRLSRSNGQDWSTQKSKPLPQLTLSL</sequence>
<organism evidence="2 3">
    <name type="scientific">Tanacetum coccineum</name>
    <dbReference type="NCBI Taxonomy" id="301880"/>
    <lineage>
        <taxon>Eukaryota</taxon>
        <taxon>Viridiplantae</taxon>
        <taxon>Streptophyta</taxon>
        <taxon>Embryophyta</taxon>
        <taxon>Tracheophyta</taxon>
        <taxon>Spermatophyta</taxon>
        <taxon>Magnoliopsida</taxon>
        <taxon>eudicotyledons</taxon>
        <taxon>Gunneridae</taxon>
        <taxon>Pentapetalae</taxon>
        <taxon>asterids</taxon>
        <taxon>campanulids</taxon>
        <taxon>Asterales</taxon>
        <taxon>Asteraceae</taxon>
        <taxon>Asteroideae</taxon>
        <taxon>Anthemideae</taxon>
        <taxon>Anthemidinae</taxon>
        <taxon>Tanacetum</taxon>
    </lineage>
</organism>
<gene>
    <name evidence="2" type="ORF">Tco_0990637</name>
</gene>